<comment type="similarity">
    <text evidence="3">Belongs to the glycosyl hydrolase 51 family.</text>
</comment>
<dbReference type="VEuPathDB" id="FungiDB:BD410DRAFT_836058"/>
<dbReference type="Gene3D" id="3.20.20.80">
    <property type="entry name" value="Glycosidases"/>
    <property type="match status" value="1"/>
</dbReference>
<dbReference type="GO" id="GO:0046373">
    <property type="term" value="P:L-arabinose metabolic process"/>
    <property type="evidence" value="ECO:0007669"/>
    <property type="project" value="InterPro"/>
</dbReference>
<accession>A0A4Y7QHQ6</accession>
<dbReference type="InterPro" id="IPR010720">
    <property type="entry name" value="Alpha-L-AF_C"/>
</dbReference>
<dbReference type="UniPathway" id="UPA00667"/>
<dbReference type="OrthoDB" id="406864at2759"/>
<evidence type="ECO:0000256" key="1">
    <source>
        <dbReference type="ARBA" id="ARBA00001462"/>
    </source>
</evidence>
<dbReference type="SMART" id="SM00813">
    <property type="entry name" value="Alpha-L-AF_C"/>
    <property type="match status" value="1"/>
</dbReference>
<keyword evidence="6 10" id="KW-0378">Hydrolase</keyword>
<dbReference type="AlphaFoldDB" id="A0A4Y7QHQ6"/>
<gene>
    <name evidence="10" type="ORF">BD410DRAFT_836058</name>
</gene>
<proteinExistence type="inferred from homology"/>
<feature type="signal peptide" evidence="8">
    <location>
        <begin position="1"/>
        <end position="18"/>
    </location>
</feature>
<organism evidence="10 11">
    <name type="scientific">Rickenella mellea</name>
    <dbReference type="NCBI Taxonomy" id="50990"/>
    <lineage>
        <taxon>Eukaryota</taxon>
        <taxon>Fungi</taxon>
        <taxon>Dikarya</taxon>
        <taxon>Basidiomycota</taxon>
        <taxon>Agaricomycotina</taxon>
        <taxon>Agaricomycetes</taxon>
        <taxon>Hymenochaetales</taxon>
        <taxon>Rickenellaceae</taxon>
        <taxon>Rickenella</taxon>
    </lineage>
</organism>
<dbReference type="Pfam" id="PF22848">
    <property type="entry name" value="ASD1_dom"/>
    <property type="match status" value="1"/>
</dbReference>
<dbReference type="Proteomes" id="UP000294933">
    <property type="component" value="Unassembled WGS sequence"/>
</dbReference>
<dbReference type="EC" id="3.2.1.55" evidence="4"/>
<keyword evidence="11" id="KW-1185">Reference proteome</keyword>
<dbReference type="PANTHER" id="PTHR31776:SF0">
    <property type="entry name" value="ALPHA-L-ARABINOFURANOSIDASE 1"/>
    <property type="match status" value="1"/>
</dbReference>
<dbReference type="InterPro" id="IPR055235">
    <property type="entry name" value="ASD1_cat"/>
</dbReference>
<feature type="domain" description="Alpha-L-arabinofuranosidase C-terminal" evidence="9">
    <location>
        <begin position="492"/>
        <end position="657"/>
    </location>
</feature>
<evidence type="ECO:0000313" key="10">
    <source>
        <dbReference type="EMBL" id="TDL26965.1"/>
    </source>
</evidence>
<keyword evidence="7" id="KW-0325">Glycoprotein</keyword>
<dbReference type="GO" id="GO:0046556">
    <property type="term" value="F:alpha-L-arabinofuranosidase activity"/>
    <property type="evidence" value="ECO:0007669"/>
    <property type="project" value="UniProtKB-EC"/>
</dbReference>
<evidence type="ECO:0000259" key="9">
    <source>
        <dbReference type="SMART" id="SM00813"/>
    </source>
</evidence>
<evidence type="ECO:0000256" key="5">
    <source>
        <dbReference type="ARBA" id="ARBA00022729"/>
    </source>
</evidence>
<dbReference type="InterPro" id="IPR051563">
    <property type="entry name" value="Glycosyl_Hydrolase_51"/>
</dbReference>
<dbReference type="GO" id="GO:0031222">
    <property type="term" value="P:arabinan catabolic process"/>
    <property type="evidence" value="ECO:0007669"/>
    <property type="project" value="UniProtKB-UniPathway"/>
</dbReference>
<dbReference type="SUPFAM" id="SSF51445">
    <property type="entry name" value="(Trans)glycosidases"/>
    <property type="match status" value="1"/>
</dbReference>
<comment type="pathway">
    <text evidence="2">Glycan metabolism; L-arabinan degradation.</text>
</comment>
<dbReference type="Pfam" id="PF06964">
    <property type="entry name" value="Alpha-L-AF_C"/>
    <property type="match status" value="1"/>
</dbReference>
<reference evidence="10 11" key="1">
    <citation type="submission" date="2018-06" db="EMBL/GenBank/DDBJ databases">
        <title>A transcriptomic atlas of mushroom development highlights an independent origin of complex multicellularity.</title>
        <authorList>
            <consortium name="DOE Joint Genome Institute"/>
            <person name="Krizsan K."/>
            <person name="Almasi E."/>
            <person name="Merenyi Z."/>
            <person name="Sahu N."/>
            <person name="Viragh M."/>
            <person name="Koszo T."/>
            <person name="Mondo S."/>
            <person name="Kiss B."/>
            <person name="Balint B."/>
            <person name="Kues U."/>
            <person name="Barry K."/>
            <person name="Hegedus J.C."/>
            <person name="Henrissat B."/>
            <person name="Johnson J."/>
            <person name="Lipzen A."/>
            <person name="Ohm R."/>
            <person name="Nagy I."/>
            <person name="Pangilinan J."/>
            <person name="Yan J."/>
            <person name="Xiong Y."/>
            <person name="Grigoriev I.V."/>
            <person name="Hibbett D.S."/>
            <person name="Nagy L.G."/>
        </authorList>
    </citation>
    <scope>NUCLEOTIDE SEQUENCE [LARGE SCALE GENOMIC DNA]</scope>
    <source>
        <strain evidence="10 11">SZMC22713</strain>
    </source>
</reference>
<keyword evidence="5 8" id="KW-0732">Signal</keyword>
<feature type="chain" id="PRO_5021470316" description="non-reducing end alpha-L-arabinofuranosidase" evidence="8">
    <location>
        <begin position="19"/>
        <end position="666"/>
    </location>
</feature>
<dbReference type="EMBL" id="ML170160">
    <property type="protein sequence ID" value="TDL26965.1"/>
    <property type="molecule type" value="Genomic_DNA"/>
</dbReference>
<evidence type="ECO:0000256" key="3">
    <source>
        <dbReference type="ARBA" id="ARBA00007186"/>
    </source>
</evidence>
<dbReference type="PANTHER" id="PTHR31776">
    <property type="entry name" value="ALPHA-L-ARABINOFURANOSIDASE 1"/>
    <property type="match status" value="1"/>
</dbReference>
<protein>
    <recommendedName>
        <fullName evidence="4">non-reducing end alpha-L-arabinofuranosidase</fullName>
        <ecNumber evidence="4">3.2.1.55</ecNumber>
    </recommendedName>
</protein>
<evidence type="ECO:0000256" key="2">
    <source>
        <dbReference type="ARBA" id="ARBA00004834"/>
    </source>
</evidence>
<evidence type="ECO:0000256" key="4">
    <source>
        <dbReference type="ARBA" id="ARBA00012670"/>
    </source>
</evidence>
<dbReference type="InterPro" id="IPR017853">
    <property type="entry name" value="GH"/>
</dbReference>
<evidence type="ECO:0000313" key="11">
    <source>
        <dbReference type="Proteomes" id="UP000294933"/>
    </source>
</evidence>
<dbReference type="STRING" id="50990.A0A4Y7QHQ6"/>
<sequence>MLWLILVTATLVFGRALGQNYTVTINGSASHPIPSTLYGWMWEDINSGDGGLYAELLQNRAFQQVTPQTPGALYAWSAVGGASLSVVDSTVTPSLSTALPNSLRVQIPPKTSGNIGIANSGYFGINVNASWTYKGSFYYKVPVGSTVKGSLTASLASSSGVKLASASVTIRSNATGWTQVQFSFKPKSTPSDTNNVFSVTVDGASTAGQTIYFALFSLFPPTYKNRPNGMRLDLARVLADGQPGVFRFPGGSNLGQSIAGRWNWRNAVGPLTNRPGRLGNWGYINTDGLGLKECLDFAEDLGMTSIMAIWDGYAADGETVPENQLAQYIQEAADQINFVIGDPAKSEPAALRASLGHPKPYPIAAVEVGNEDFFASDTYAAYRWRDFVGNLSVQFPNVQFMATTWIDNPVLNPKAMLYDLHQYSTPTWFAQNSFQYDYYPRDGRKYFAGEYAAISTDPNNLFGSPSQGRMLWPTIEGGFFTSFLPFRIESQVRFIGSVGEAAYMTGLERNADIVFAAAYAPLLQNIANYQWTPNLIGFDAGTVYKSTSYYVQKMFSLNKGDEYLPSTIPSQSGTVFWSVTRRTATKEVLIKIANTNGTPASLTFNLPYATVHATGTATVLTGAQTAGNSPSAPDSIVPTTTKFNAGKTFTYNAAGWSVDVLSVVAY</sequence>
<evidence type="ECO:0000256" key="7">
    <source>
        <dbReference type="ARBA" id="ARBA00023180"/>
    </source>
</evidence>
<evidence type="ECO:0000256" key="6">
    <source>
        <dbReference type="ARBA" id="ARBA00022801"/>
    </source>
</evidence>
<evidence type="ECO:0000256" key="8">
    <source>
        <dbReference type="SAM" id="SignalP"/>
    </source>
</evidence>
<comment type="catalytic activity">
    <reaction evidence="1">
        <text>Hydrolysis of terminal non-reducing alpha-L-arabinofuranoside residues in alpha-L-arabinosides.</text>
        <dbReference type="EC" id="3.2.1.55"/>
    </reaction>
</comment>
<name>A0A4Y7QHQ6_9AGAM</name>